<feature type="domain" description="PAC" evidence="10">
    <location>
        <begin position="155"/>
        <end position="207"/>
    </location>
</feature>
<evidence type="ECO:0000256" key="3">
    <source>
        <dbReference type="ARBA" id="ARBA00022553"/>
    </source>
</evidence>
<dbReference type="SUPFAM" id="SSF55874">
    <property type="entry name" value="ATPase domain of HSP90 chaperone/DNA topoisomerase II/histidine kinase"/>
    <property type="match status" value="1"/>
</dbReference>
<evidence type="ECO:0000256" key="7">
    <source>
        <dbReference type="SAM" id="MobiDB-lite"/>
    </source>
</evidence>
<dbReference type="Pfam" id="PF00512">
    <property type="entry name" value="HisKA"/>
    <property type="match status" value="1"/>
</dbReference>
<dbReference type="FunFam" id="3.30.450.20:FF:000099">
    <property type="entry name" value="Sensory box sensor histidine kinase"/>
    <property type="match status" value="1"/>
</dbReference>
<dbReference type="InterPro" id="IPR036890">
    <property type="entry name" value="HATPase_C_sf"/>
</dbReference>
<dbReference type="SMART" id="SM00091">
    <property type="entry name" value="PAS"/>
    <property type="match status" value="2"/>
</dbReference>
<dbReference type="EC" id="2.7.13.3" evidence="2"/>
<evidence type="ECO:0000259" key="10">
    <source>
        <dbReference type="PROSITE" id="PS50113"/>
    </source>
</evidence>
<proteinExistence type="predicted"/>
<evidence type="ECO:0000256" key="6">
    <source>
        <dbReference type="ARBA" id="ARBA00023012"/>
    </source>
</evidence>
<dbReference type="InterPro" id="IPR003594">
    <property type="entry name" value="HATPase_dom"/>
</dbReference>
<evidence type="ECO:0000259" key="9">
    <source>
        <dbReference type="PROSITE" id="PS50112"/>
    </source>
</evidence>
<dbReference type="InterPro" id="IPR013656">
    <property type="entry name" value="PAS_4"/>
</dbReference>
<protein>
    <recommendedName>
        <fullName evidence="2">histidine kinase</fullName>
        <ecNumber evidence="2">2.7.13.3</ecNumber>
    </recommendedName>
</protein>
<evidence type="ECO:0000256" key="2">
    <source>
        <dbReference type="ARBA" id="ARBA00012438"/>
    </source>
</evidence>
<dbReference type="PROSITE" id="PS50112">
    <property type="entry name" value="PAS"/>
    <property type="match status" value="1"/>
</dbReference>
<dbReference type="PROSITE" id="PS50113">
    <property type="entry name" value="PAC"/>
    <property type="match status" value="1"/>
</dbReference>
<dbReference type="PANTHER" id="PTHR43304:SF1">
    <property type="entry name" value="PAC DOMAIN-CONTAINING PROTEIN"/>
    <property type="match status" value="1"/>
</dbReference>
<keyword evidence="4" id="KW-0808">Transferase</keyword>
<dbReference type="AlphaFoldDB" id="A0A6J4ITU6"/>
<name>A0A6J4ITU6_9CYAN</name>
<dbReference type="InterPro" id="IPR013655">
    <property type="entry name" value="PAS_fold_3"/>
</dbReference>
<sequence>MYLIKSADKMSETEWAREFQADGVSLQRAEEERFRAESNDQVSKASASQTSMWKMAQDNPEQLSYQQKCVEIATVQEGLRKSEERYRSLVEATSQIIWDTSAAGEFVRVQPRWAQFTGQTYEEYQGWGWLKAIHPEDQLLTAKLWKQALANCSLYEIEYRVRRYDGEYRYLSGRGVPLVEADGKVREWVGINTDITERKQAEAARDSALAQAEAARAELQGVFMQAPAAIATFRGSNHVIETVNVEYLRLVGNGDILGKTVREAFSKSEGDALFELLDEVYRSGEPFVGKEMRVLCDGKSVCSQKEGFWNVVYQPLRDAEGKVYGIMTHAVEVTEQVRSRQEIEKKAEELAHLTQALRRSNQDLDQFAYVTSHDLKAPLRAIANLSEWIEEDLADQLGEDSREHLHLMRKRVHRMGALIDGILQYSRAGRIEQIEAVNVTTLLSDLIELLAPAPNITITVEPGMPTFETEKIPLEQVFMNLLNNAIKYVQTPDAQIQISVRNREEYYEFAVTDNGLGIAPEFHNKIWGIFQRLEARDKVEGTGVGLSIVKKIVESRGGRVWVESELGAGASFCFTWSKQPPARFEP</sequence>
<dbReference type="InterPro" id="IPR000700">
    <property type="entry name" value="PAS-assoc_C"/>
</dbReference>
<comment type="catalytic activity">
    <reaction evidence="1">
        <text>ATP + protein L-histidine = ADP + protein N-phospho-L-histidine.</text>
        <dbReference type="EC" id="2.7.13.3"/>
    </reaction>
</comment>
<evidence type="ECO:0000256" key="4">
    <source>
        <dbReference type="ARBA" id="ARBA00022679"/>
    </source>
</evidence>
<dbReference type="PANTHER" id="PTHR43304">
    <property type="entry name" value="PHYTOCHROME-LIKE PROTEIN CPH1"/>
    <property type="match status" value="1"/>
</dbReference>
<dbReference type="InterPro" id="IPR000014">
    <property type="entry name" value="PAS"/>
</dbReference>
<evidence type="ECO:0000256" key="1">
    <source>
        <dbReference type="ARBA" id="ARBA00000085"/>
    </source>
</evidence>
<dbReference type="InterPro" id="IPR035965">
    <property type="entry name" value="PAS-like_dom_sf"/>
</dbReference>
<dbReference type="FunFam" id="3.30.565.10:FF:000006">
    <property type="entry name" value="Sensor histidine kinase WalK"/>
    <property type="match status" value="1"/>
</dbReference>
<dbReference type="Gene3D" id="3.30.565.10">
    <property type="entry name" value="Histidine kinase-like ATPase, C-terminal domain"/>
    <property type="match status" value="1"/>
</dbReference>
<dbReference type="InterPro" id="IPR001610">
    <property type="entry name" value="PAC"/>
</dbReference>
<evidence type="ECO:0000256" key="5">
    <source>
        <dbReference type="ARBA" id="ARBA00022777"/>
    </source>
</evidence>
<dbReference type="GO" id="GO:0000155">
    <property type="term" value="F:phosphorelay sensor kinase activity"/>
    <property type="evidence" value="ECO:0007669"/>
    <property type="project" value="InterPro"/>
</dbReference>
<dbReference type="InterPro" id="IPR052162">
    <property type="entry name" value="Sensor_kinase/Photoreceptor"/>
</dbReference>
<dbReference type="InterPro" id="IPR004358">
    <property type="entry name" value="Sig_transdc_His_kin-like_C"/>
</dbReference>
<dbReference type="InterPro" id="IPR036097">
    <property type="entry name" value="HisK_dim/P_sf"/>
</dbReference>
<organism evidence="11">
    <name type="scientific">uncultured Coleofasciculus sp</name>
    <dbReference type="NCBI Taxonomy" id="1267456"/>
    <lineage>
        <taxon>Bacteria</taxon>
        <taxon>Bacillati</taxon>
        <taxon>Cyanobacteriota</taxon>
        <taxon>Cyanophyceae</taxon>
        <taxon>Coleofasciculales</taxon>
        <taxon>Coleofasciculaceae</taxon>
        <taxon>Coleofasciculus</taxon>
        <taxon>environmental samples</taxon>
    </lineage>
</organism>
<accession>A0A6J4ITU6</accession>
<dbReference type="NCBIfam" id="TIGR00229">
    <property type="entry name" value="sensory_box"/>
    <property type="match status" value="1"/>
</dbReference>
<feature type="region of interest" description="Disordered" evidence="7">
    <location>
        <begin position="33"/>
        <end position="53"/>
    </location>
</feature>
<dbReference type="Pfam" id="PF08447">
    <property type="entry name" value="PAS_3"/>
    <property type="match status" value="1"/>
</dbReference>
<dbReference type="SMART" id="SM00387">
    <property type="entry name" value="HATPase_c"/>
    <property type="match status" value="1"/>
</dbReference>
<dbReference type="InterPro" id="IPR005467">
    <property type="entry name" value="His_kinase_dom"/>
</dbReference>
<dbReference type="SMART" id="SM00086">
    <property type="entry name" value="PAC"/>
    <property type="match status" value="1"/>
</dbReference>
<keyword evidence="5 11" id="KW-0418">Kinase</keyword>
<feature type="domain" description="Histidine kinase" evidence="8">
    <location>
        <begin position="370"/>
        <end position="580"/>
    </location>
</feature>
<dbReference type="CDD" id="cd00082">
    <property type="entry name" value="HisKA"/>
    <property type="match status" value="1"/>
</dbReference>
<dbReference type="InterPro" id="IPR003661">
    <property type="entry name" value="HisK_dim/P_dom"/>
</dbReference>
<dbReference type="PROSITE" id="PS50109">
    <property type="entry name" value="HIS_KIN"/>
    <property type="match status" value="1"/>
</dbReference>
<keyword evidence="3" id="KW-0597">Phosphoprotein</keyword>
<evidence type="ECO:0000313" key="11">
    <source>
        <dbReference type="EMBL" id="CAA9259321.1"/>
    </source>
</evidence>
<dbReference type="Pfam" id="PF02518">
    <property type="entry name" value="HATPase_c"/>
    <property type="match status" value="1"/>
</dbReference>
<dbReference type="SUPFAM" id="SSF47384">
    <property type="entry name" value="Homodimeric domain of signal transducing histidine kinase"/>
    <property type="match status" value="1"/>
</dbReference>
<dbReference type="Gene3D" id="3.30.450.20">
    <property type="entry name" value="PAS domain"/>
    <property type="match status" value="2"/>
</dbReference>
<dbReference type="EMBL" id="CADCTM010000363">
    <property type="protein sequence ID" value="CAA9259321.1"/>
    <property type="molecule type" value="Genomic_DNA"/>
</dbReference>
<dbReference type="Gene3D" id="1.10.287.130">
    <property type="match status" value="1"/>
</dbReference>
<dbReference type="Pfam" id="PF08448">
    <property type="entry name" value="PAS_4"/>
    <property type="match status" value="1"/>
</dbReference>
<dbReference type="PRINTS" id="PR00344">
    <property type="entry name" value="BCTRLSENSOR"/>
</dbReference>
<feature type="domain" description="PAS" evidence="9">
    <location>
        <begin position="82"/>
        <end position="152"/>
    </location>
</feature>
<keyword evidence="6" id="KW-0902">Two-component regulatory system</keyword>
<dbReference type="CDD" id="cd00130">
    <property type="entry name" value="PAS"/>
    <property type="match status" value="1"/>
</dbReference>
<evidence type="ECO:0000259" key="8">
    <source>
        <dbReference type="PROSITE" id="PS50109"/>
    </source>
</evidence>
<dbReference type="SUPFAM" id="SSF55785">
    <property type="entry name" value="PYP-like sensor domain (PAS domain)"/>
    <property type="match status" value="2"/>
</dbReference>
<dbReference type="SMART" id="SM00388">
    <property type="entry name" value="HisKA"/>
    <property type="match status" value="1"/>
</dbReference>
<gene>
    <name evidence="11" type="ORF">AVDCRST_MAG92-2377</name>
</gene>
<reference evidence="11" key="1">
    <citation type="submission" date="2020-02" db="EMBL/GenBank/DDBJ databases">
        <authorList>
            <person name="Meier V. D."/>
        </authorList>
    </citation>
    <scope>NUCLEOTIDE SEQUENCE</scope>
    <source>
        <strain evidence="11">AVDCRST_MAG92</strain>
    </source>
</reference>
<feature type="compositionally biased region" description="Polar residues" evidence="7">
    <location>
        <begin position="39"/>
        <end position="52"/>
    </location>
</feature>